<comment type="caution">
    <text evidence="1">The sequence shown here is derived from an EMBL/GenBank/DDBJ whole genome shotgun (WGS) entry which is preliminary data.</text>
</comment>
<evidence type="ECO:0000313" key="1">
    <source>
        <dbReference type="EMBL" id="KKN69490.1"/>
    </source>
</evidence>
<proteinExistence type="predicted"/>
<sequence>MGIKFSQLKKHEPLQKVIVHSLDMALYQVSVMINNVEYYVTEDSSEFLRALSPLHVQKRFDKIAYAQMILRQTSAYDEMCGQPEKTGSNMLEVPYGKNNLY</sequence>
<dbReference type="Pfam" id="PF20090">
    <property type="entry name" value="DUF6482"/>
    <property type="match status" value="1"/>
</dbReference>
<gene>
    <name evidence="1" type="ORF">LCGC14_0440570</name>
</gene>
<dbReference type="EMBL" id="LAZR01000425">
    <property type="protein sequence ID" value="KKN69490.1"/>
    <property type="molecule type" value="Genomic_DNA"/>
</dbReference>
<organism evidence="1">
    <name type="scientific">marine sediment metagenome</name>
    <dbReference type="NCBI Taxonomy" id="412755"/>
    <lineage>
        <taxon>unclassified sequences</taxon>
        <taxon>metagenomes</taxon>
        <taxon>ecological metagenomes</taxon>
    </lineage>
</organism>
<name>A0A0F9SKI2_9ZZZZ</name>
<dbReference type="AlphaFoldDB" id="A0A0F9SKI2"/>
<accession>A0A0F9SKI2</accession>
<dbReference type="InterPro" id="IPR045508">
    <property type="entry name" value="DUF6482"/>
</dbReference>
<reference evidence="1" key="1">
    <citation type="journal article" date="2015" name="Nature">
        <title>Complex archaea that bridge the gap between prokaryotes and eukaryotes.</title>
        <authorList>
            <person name="Spang A."/>
            <person name="Saw J.H."/>
            <person name="Jorgensen S.L."/>
            <person name="Zaremba-Niedzwiedzka K."/>
            <person name="Martijn J."/>
            <person name="Lind A.E."/>
            <person name="van Eijk R."/>
            <person name="Schleper C."/>
            <person name="Guy L."/>
            <person name="Ettema T.J."/>
        </authorList>
    </citation>
    <scope>NUCLEOTIDE SEQUENCE</scope>
</reference>
<protein>
    <submittedName>
        <fullName evidence="1">Uncharacterized protein</fullName>
    </submittedName>
</protein>